<organism evidence="14">
    <name type="scientific">Fervidicoccus fontis</name>
    <dbReference type="NCBI Taxonomy" id="683846"/>
    <lineage>
        <taxon>Archaea</taxon>
        <taxon>Thermoproteota</taxon>
        <taxon>Thermoprotei</taxon>
        <taxon>Fervidicoccales</taxon>
        <taxon>Fervidicoccaceae</taxon>
        <taxon>Fervidicoccus</taxon>
    </lineage>
</organism>
<evidence type="ECO:0000256" key="1">
    <source>
        <dbReference type="ARBA" id="ARBA00005594"/>
    </source>
</evidence>
<dbReference type="Gene3D" id="3.40.50.620">
    <property type="entry name" value="HUPs"/>
    <property type="match status" value="1"/>
</dbReference>
<keyword evidence="2 9" id="KW-0963">Cytoplasm</keyword>
<dbReference type="Gene3D" id="3.90.740.10">
    <property type="entry name" value="Valyl/Leucyl/Isoleucyl-tRNA synthetase, editing domain"/>
    <property type="match status" value="1"/>
</dbReference>
<sequence length="971" mass="112591">MSKYENFSDFDNQISKKWRTHWEETRIYESEPVKGKEKFFLTAAYPYTNGPLHLGHARTYLIPDIVARYKRMRGINVLFPMGFHFTGTPILTATEALLTRDENLLREYRELYEVDEEDIERIKSPLDLAKYFKKRAENDMKNYLLSIDWRRQFTTVDEEYKSFIRWQFLKLKERNYIVRGTHPVGWCPVHQMPVGMHDTKGDVEPEIQELTLIYFLSDDGLIFPAATLRPETIFGAVNVWVNPKGKYTIARIEGKVMVLSKEAFFKITFQKKDIEILVQEINGKELIGRVVENPVTGKKIPVLPATFVDVSFGTGIVMSVPAHAPYDYVALIEIMESDESFRGLKISPVRVISLRGYEGNPAEIQVKLMGIKSTAQKELLDRATKELYLKEFNDGVMDSSIVELSGNDLVREFAQSIAGKTVKESRESVIDFLKRIGKADSFYEIANRPVYCRCGNEIVVKILENQWFIDYENEQWKSEVKRALNNTIEIIPSEYRSWFMNVVDWLKKRACARTRGMGTPLPWDERWVIESLSDSTIYMAFYTVIHKIKELNIPAGKLDESFWDYVFLGRGDSSELAGKLGVSAKKLEEMRDEFLYWYPLDNRHSAKDLVPNHLTFMVFNHVAIFPEQLWPRRIVVNGHIMVEGEKMSKSLGNFIPLFKAMREVGPNSLRLAIAYSAEIGNDANYSRDLVPVVHERLRKIAELIEQISQHVENDGSEGIEEKWIKSTFRRRVASITENMEKYQFRNAAIGIYFLMEQDLRRYISMKSEPNWKLLRNISEEWIKMMAPITPAFAEELWHEMGMKGSVTLENWPVAEQLEYYPQEEIAFILLEKIKEDIENVKGALKKEPKEIVIVTASRNKQEVSSKVFAMLEEGAQMKDLMKEIGKSNLGVKPQDATIYLYEFYQSLPEDLRKFVKENKFDEIVSLKGLVGILEKEVGCRVKILSEDDNEAVQFISRRKPIPFRPSINLII</sequence>
<dbReference type="SUPFAM" id="SSF47323">
    <property type="entry name" value="Anticodon-binding domain of a subclass of class I aminoacyl-tRNA synthetases"/>
    <property type="match status" value="1"/>
</dbReference>
<dbReference type="InterPro" id="IPR014729">
    <property type="entry name" value="Rossmann-like_a/b/a_fold"/>
</dbReference>
<dbReference type="GO" id="GO:0005524">
    <property type="term" value="F:ATP binding"/>
    <property type="evidence" value="ECO:0007669"/>
    <property type="project" value="UniProtKB-UniRule"/>
</dbReference>
<dbReference type="InterPro" id="IPR013155">
    <property type="entry name" value="M/V/L/I-tRNA-synth_anticd-bd"/>
</dbReference>
<evidence type="ECO:0000256" key="6">
    <source>
        <dbReference type="ARBA" id="ARBA00022917"/>
    </source>
</evidence>
<dbReference type="SUPFAM" id="SSF52374">
    <property type="entry name" value="Nucleotidylyl transferase"/>
    <property type="match status" value="1"/>
</dbReference>
<evidence type="ECO:0000256" key="8">
    <source>
        <dbReference type="ARBA" id="ARBA00047469"/>
    </source>
</evidence>
<gene>
    <name evidence="9 14" type="primary">leuS</name>
    <name evidence="14" type="ORF">ENO36_00585</name>
</gene>
<dbReference type="SUPFAM" id="SSF50677">
    <property type="entry name" value="ValRS/IleRS/LeuRS editing domain"/>
    <property type="match status" value="1"/>
</dbReference>
<feature type="domain" description="Methionyl/Valyl/Leucyl/Isoleucyl-tRNA synthetase anticodon-binding" evidence="12">
    <location>
        <begin position="721"/>
        <end position="849"/>
    </location>
</feature>
<evidence type="ECO:0000259" key="13">
    <source>
        <dbReference type="Pfam" id="PF09334"/>
    </source>
</evidence>
<dbReference type="NCBIfam" id="TIGR00395">
    <property type="entry name" value="leuS_arch"/>
    <property type="match status" value="1"/>
</dbReference>
<dbReference type="InterPro" id="IPR009080">
    <property type="entry name" value="tRNAsynth_Ia_anticodon-bd"/>
</dbReference>
<keyword evidence="7 9" id="KW-0030">Aminoacyl-tRNA synthetase</keyword>
<feature type="short sequence motif" description="'KMSKS' region" evidence="9">
    <location>
        <begin position="646"/>
        <end position="650"/>
    </location>
</feature>
<comment type="subcellular location">
    <subcellularLocation>
        <location evidence="9">Cytoplasm</location>
    </subcellularLocation>
</comment>
<proteinExistence type="inferred from homology"/>
<evidence type="ECO:0000313" key="14">
    <source>
        <dbReference type="EMBL" id="HEU97339.1"/>
    </source>
</evidence>
<feature type="binding site" evidence="9">
    <location>
        <position position="649"/>
    </location>
    <ligand>
        <name>ATP</name>
        <dbReference type="ChEBI" id="CHEBI:30616"/>
    </ligand>
</feature>
<dbReference type="InterPro" id="IPR004493">
    <property type="entry name" value="Leu-tRNA-synth_Ia_arc/euk"/>
</dbReference>
<dbReference type="InterPro" id="IPR002300">
    <property type="entry name" value="aa-tRNA-synth_Ia"/>
</dbReference>
<dbReference type="HAMAP" id="MF_00049_A">
    <property type="entry name" value="Leu_tRNA_synth_A"/>
    <property type="match status" value="1"/>
</dbReference>
<dbReference type="Gene3D" id="1.10.730.10">
    <property type="entry name" value="Isoleucyl-tRNA Synthetase, Domain 1"/>
    <property type="match status" value="1"/>
</dbReference>
<feature type="domain" description="Aminoacyl-tRNA synthetase class Ia" evidence="11">
    <location>
        <begin position="18"/>
        <end position="523"/>
    </location>
</feature>
<dbReference type="AlphaFoldDB" id="A0A7C2YD14"/>
<dbReference type="Proteomes" id="UP000885664">
    <property type="component" value="Unassembled WGS sequence"/>
</dbReference>
<dbReference type="InterPro" id="IPR009008">
    <property type="entry name" value="Val/Leu/Ile-tRNA-synth_edit"/>
</dbReference>
<comment type="caution">
    <text evidence="14">The sequence shown here is derived from an EMBL/GenBank/DDBJ whole genome shotgun (WGS) entry which is preliminary data.</text>
</comment>
<keyword evidence="5 9" id="KW-0067">ATP-binding</keyword>
<dbReference type="Pfam" id="PF00133">
    <property type="entry name" value="tRNA-synt_1"/>
    <property type="match status" value="1"/>
</dbReference>
<feature type="short sequence motif" description="'HIGH' region" evidence="9">
    <location>
        <begin position="46"/>
        <end position="56"/>
    </location>
</feature>
<dbReference type="Pfam" id="PF09334">
    <property type="entry name" value="tRNA-synt_1g"/>
    <property type="match status" value="1"/>
</dbReference>
<dbReference type="PANTHER" id="PTHR45794:SF1">
    <property type="entry name" value="LEUCINE--TRNA LIGASE, CYTOPLASMIC"/>
    <property type="match status" value="1"/>
</dbReference>
<evidence type="ECO:0000256" key="2">
    <source>
        <dbReference type="ARBA" id="ARBA00022490"/>
    </source>
</evidence>
<name>A0A7C2YD14_9CREN</name>
<dbReference type="EMBL" id="DSFE01000014">
    <property type="protein sequence ID" value="HEU97339.1"/>
    <property type="molecule type" value="Genomic_DNA"/>
</dbReference>
<dbReference type="Gene3D" id="3.30.2320.20">
    <property type="entry name" value="Class I aminoacyl-tRNA synthetases (RS)"/>
    <property type="match status" value="1"/>
</dbReference>
<dbReference type="GO" id="GO:0006429">
    <property type="term" value="P:leucyl-tRNA aminoacylation"/>
    <property type="evidence" value="ECO:0007669"/>
    <property type="project" value="UniProtKB-UniRule"/>
</dbReference>
<dbReference type="PANTHER" id="PTHR45794">
    <property type="entry name" value="LEUCYL-TRNA SYNTHETASE"/>
    <property type="match status" value="1"/>
</dbReference>
<keyword evidence="6 9" id="KW-0648">Protein biosynthesis</keyword>
<dbReference type="InterPro" id="IPR015413">
    <property type="entry name" value="Methionyl/Leucyl_tRNA_Synth"/>
</dbReference>
<evidence type="ECO:0000259" key="12">
    <source>
        <dbReference type="Pfam" id="PF08264"/>
    </source>
</evidence>
<dbReference type="GO" id="GO:0002161">
    <property type="term" value="F:aminoacyl-tRNA deacylase activity"/>
    <property type="evidence" value="ECO:0007669"/>
    <property type="project" value="InterPro"/>
</dbReference>
<keyword evidence="3 9" id="KW-0436">Ligase</keyword>
<dbReference type="InterPro" id="IPR020791">
    <property type="entry name" value="Leu-tRNA-lgase_arc"/>
</dbReference>
<evidence type="ECO:0000256" key="5">
    <source>
        <dbReference type="ARBA" id="ARBA00022840"/>
    </source>
</evidence>
<dbReference type="Pfam" id="PF08264">
    <property type="entry name" value="Anticodon_1"/>
    <property type="match status" value="1"/>
</dbReference>
<comment type="similarity">
    <text evidence="1 9 10">Belongs to the class-I aminoacyl-tRNA synthetase family.</text>
</comment>
<evidence type="ECO:0000256" key="9">
    <source>
        <dbReference type="HAMAP-Rule" id="MF_00049"/>
    </source>
</evidence>
<evidence type="ECO:0000259" key="11">
    <source>
        <dbReference type="Pfam" id="PF00133"/>
    </source>
</evidence>
<evidence type="ECO:0000256" key="4">
    <source>
        <dbReference type="ARBA" id="ARBA00022741"/>
    </source>
</evidence>
<accession>A0A7C2YD14</accession>
<dbReference type="InterPro" id="IPR001412">
    <property type="entry name" value="aa-tRNA-synth_I_CS"/>
</dbReference>
<evidence type="ECO:0000256" key="7">
    <source>
        <dbReference type="ARBA" id="ARBA00023146"/>
    </source>
</evidence>
<dbReference type="PROSITE" id="PS00178">
    <property type="entry name" value="AA_TRNA_LIGASE_I"/>
    <property type="match status" value="1"/>
</dbReference>
<reference evidence="14" key="1">
    <citation type="journal article" date="2020" name="mSystems">
        <title>Genome- and Community-Level Interaction Insights into Carbon Utilization and Element Cycling Functions of Hydrothermarchaeota in Hydrothermal Sediment.</title>
        <authorList>
            <person name="Zhou Z."/>
            <person name="Liu Y."/>
            <person name="Xu W."/>
            <person name="Pan J."/>
            <person name="Luo Z.H."/>
            <person name="Li M."/>
        </authorList>
    </citation>
    <scope>NUCLEOTIDE SEQUENCE [LARGE SCALE GENOMIC DNA]</scope>
    <source>
        <strain evidence="14">SpSt-1259</strain>
    </source>
</reference>
<dbReference type="GO" id="GO:0005737">
    <property type="term" value="C:cytoplasm"/>
    <property type="evidence" value="ECO:0007669"/>
    <property type="project" value="UniProtKB-SubCell"/>
</dbReference>
<feature type="domain" description="Methionyl/Leucyl tRNA synthetase" evidence="13">
    <location>
        <begin position="606"/>
        <end position="688"/>
    </location>
</feature>
<keyword evidence="4 9" id="KW-0547">Nucleotide-binding</keyword>
<evidence type="ECO:0000256" key="10">
    <source>
        <dbReference type="RuleBase" id="RU363035"/>
    </source>
</evidence>
<protein>
    <recommendedName>
        <fullName evidence="9">Leucine--tRNA ligase</fullName>
        <ecNumber evidence="9">6.1.1.4</ecNumber>
    </recommendedName>
    <alternativeName>
        <fullName evidence="9">Leucyl-tRNA synthetase</fullName>
        <shortName evidence="9">LeuRS</shortName>
    </alternativeName>
</protein>
<comment type="catalytic activity">
    <reaction evidence="8 9">
        <text>tRNA(Leu) + L-leucine + ATP = L-leucyl-tRNA(Leu) + AMP + diphosphate</text>
        <dbReference type="Rhea" id="RHEA:11688"/>
        <dbReference type="Rhea" id="RHEA-COMP:9613"/>
        <dbReference type="Rhea" id="RHEA-COMP:9622"/>
        <dbReference type="ChEBI" id="CHEBI:30616"/>
        <dbReference type="ChEBI" id="CHEBI:33019"/>
        <dbReference type="ChEBI" id="CHEBI:57427"/>
        <dbReference type="ChEBI" id="CHEBI:78442"/>
        <dbReference type="ChEBI" id="CHEBI:78494"/>
        <dbReference type="ChEBI" id="CHEBI:456215"/>
        <dbReference type="EC" id="6.1.1.4"/>
    </reaction>
</comment>
<dbReference type="EC" id="6.1.1.4" evidence="9"/>
<evidence type="ECO:0000256" key="3">
    <source>
        <dbReference type="ARBA" id="ARBA00022598"/>
    </source>
</evidence>
<dbReference type="NCBIfam" id="NF008957">
    <property type="entry name" value="PRK12300.1"/>
    <property type="match status" value="1"/>
</dbReference>
<dbReference type="Gene3D" id="1.10.10.720">
    <property type="entry name" value="leucyl-tRNA synthetase"/>
    <property type="match status" value="1"/>
</dbReference>
<dbReference type="GO" id="GO:0004823">
    <property type="term" value="F:leucine-tRNA ligase activity"/>
    <property type="evidence" value="ECO:0007669"/>
    <property type="project" value="UniProtKB-UniRule"/>
</dbReference>